<feature type="compositionally biased region" description="Polar residues" evidence="1">
    <location>
        <begin position="939"/>
        <end position="954"/>
    </location>
</feature>
<feature type="compositionally biased region" description="Low complexity" evidence="1">
    <location>
        <begin position="1611"/>
        <end position="1626"/>
    </location>
</feature>
<feature type="compositionally biased region" description="Low complexity" evidence="1">
    <location>
        <begin position="1157"/>
        <end position="1175"/>
    </location>
</feature>
<feature type="compositionally biased region" description="Polar residues" evidence="1">
    <location>
        <begin position="1220"/>
        <end position="1232"/>
    </location>
</feature>
<feature type="region of interest" description="Disordered" evidence="1">
    <location>
        <begin position="1684"/>
        <end position="1790"/>
    </location>
</feature>
<dbReference type="Proteomes" id="UP000815325">
    <property type="component" value="Unassembled WGS sequence"/>
</dbReference>
<feature type="compositionally biased region" description="Low complexity" evidence="1">
    <location>
        <begin position="1440"/>
        <end position="1460"/>
    </location>
</feature>
<comment type="caution">
    <text evidence="2">The sequence shown here is derived from an EMBL/GenBank/DDBJ whole genome shotgun (WGS) entry which is preliminary data.</text>
</comment>
<feature type="region of interest" description="Disordered" evidence="1">
    <location>
        <begin position="1203"/>
        <end position="1232"/>
    </location>
</feature>
<feature type="region of interest" description="Disordered" evidence="1">
    <location>
        <begin position="1534"/>
        <end position="1665"/>
    </location>
</feature>
<dbReference type="EMBL" id="MU069461">
    <property type="protein sequence ID" value="KAF5842459.1"/>
    <property type="molecule type" value="Genomic_DNA"/>
</dbReference>
<feature type="compositionally biased region" description="Polar residues" evidence="1">
    <location>
        <begin position="1691"/>
        <end position="1700"/>
    </location>
</feature>
<feature type="compositionally biased region" description="Low complexity" evidence="1">
    <location>
        <begin position="1491"/>
        <end position="1512"/>
    </location>
</feature>
<accession>A0ABQ7H6H5</accession>
<sequence length="1790" mass="188624">MFLDGQGQLRLDHMWELPTQLEVLALGLAPSGDRFYLRPGTRRQSALSTRHSQLSRANSALSVGLLSGQPSRDNLPEESAKLESCEASMADFSEADLESPRAALGRGRKKLVLKLEPLDSHTKHHLVLGIQVAQLMWLHVRAALFQALLLAPSAQLAHGGDASFITNTLPYVPEEEPLAATLLEPKQWKKKLRSSKRAGGNRSFNAKRTEGGKAGRTTTLNKGLSKAPSSELGPDNIPAEGTWGMQGEDDPVRGGATASNWHAAANKSRDPDRRPGGIEEQESSRSGGAAEGTRTREEGEGQWMQRKFLSGRQLLDHMGQVSASRMAPFLPGALLVSSLSGLRSRLAYLVQPQSKAKGKASTPAVASSVVPAPEAIQLLAREAGVHGMAAVVAVTRARDAFTMTPTRQAAWHLAGALEGTLARALVSPPSDQPNLMAMAMLRMRDAERVALHNELEHVQVVLERIVQEECGVSMVLYPGAAVSLAEYALEGIWAHDRLRDGLVWRAMLMEAPTQYPGVVPQESDFLRRYHDAPLSLLPVGPCQPVSPGVRAWMERAYEARVTGKAQALLASAANFAPPATAAPEAAAKFGQVPGHPAWIAQSPMWASREGRAVEAALCIIKQEVDMQAMQVALLRLHKDCAQLAGLAVRAPPPSAPALARTKLPESSPGVAALSPGASLSAPLQVMVRHLLARKQLASHQDGAGIMYEVCAEDMAAWLSEAVAAAAHVGLATAKAACHAAAQERSELAQLASRLTSQVSAAISDHGVHVRRHAIRVESHLVDRAMLLLQELAYVRRAAVHSQEDAASAYEVAYMAAQTQHATIIKELQNALMVAHSNTELLRADMQRATLDAMMEVRRETLQKAFGTSSLAPQRTTASSVRGGLPSGNSDEDSANGSEGSEEGDAAFLGPRPASPLKASSRPGSGRPMPAATSLPRSLVGQSHTGQPCTASLAASDTKPSRPNSSAQQGQMASKGGMGGGGGIIRILDLESQVEELQAEIIDMQRAIVKVQTWFKMRSGAFQAACMKEVVEGRARVTAVEGALWDLREAYELKLENASIQLRATQADLEVAVSSLDRSSTDLTHALSSNKRLLLWKVTQAPRVEAMRTQLMAKSISLSQGPPSTEAWLELMGSKDGVLGSVPLMQQLQEAEEDTAARQSPRKQQQQQQPQRDLQYPSDQGWLEERQALLNELTSLRRQLAAHEQHQLQPVPQTLQPLAPVSTSTGAGSSCANNDLSANRGAAGSHAHLVVSTNRKAAGGHAYSNGSTNLAGANSTADQGLHAAQGHEEGVIDVGDEVPLPGALDQEELQAAYSKAVVERSELQRVLEAVRAVAPDAVHAAEQGQQWAPACAGQPSAAPYVTSPAFTSQSSAAPFITSPGEVDDVPTVSTGNRPHSSRHTRPSTAMPISQPMPHTVQRQHQVQAGGRTPHSRSLSPHTFQAHTASSPSSTSPSLLHGPLSTFHSTSSATHPFTRSLHMTTQSPAALSSPRHANPASSSNSLRSARPRPRSAAAAIPAPLSKSFVGALPADVIYSTPQGGSTAPPSFSVAGPRHPHSAARPAMRLLAAASTSQPSQPSASHVSTSHPSTSHPSTLNPRPSTSHPSTKSSVGEADGAPSTAQSAAAWASGPRSHHLARQPPSSAVRHSREGASSPIPNPGSPHPHYLSVQTETPSLQVTASKLSMDPVPAAQSGAGSARTSVNHKAVAQSAAQSGAGSPQSAAQPAAQSGAGSTRTSAHPIPDAQSAAPPGVGDKLVAPSGAGNKPAAQSDACSAHNSVHYKFSAGRTKRGKQ</sequence>
<reference evidence="2" key="1">
    <citation type="submission" date="2017-08" db="EMBL/GenBank/DDBJ databases">
        <authorList>
            <person name="Polle J.E."/>
            <person name="Barry K."/>
            <person name="Cushman J."/>
            <person name="Schmutz J."/>
            <person name="Tran D."/>
            <person name="Hathwaick L.T."/>
            <person name="Yim W.C."/>
            <person name="Jenkins J."/>
            <person name="Mckie-Krisberg Z.M."/>
            <person name="Prochnik S."/>
            <person name="Lindquist E."/>
            <person name="Dockter R.B."/>
            <person name="Adam C."/>
            <person name="Molina H."/>
            <person name="Bunkerborg J."/>
            <person name="Jin E."/>
            <person name="Buchheim M."/>
            <person name="Magnuson J."/>
        </authorList>
    </citation>
    <scope>NUCLEOTIDE SEQUENCE</scope>
    <source>
        <strain evidence="2">CCAP 19/18</strain>
    </source>
</reference>
<dbReference type="PANTHER" id="PTHR33331:SF13">
    <property type="entry name" value="COILED-COIL DOMAIN CONTAINING 162"/>
    <property type="match status" value="1"/>
</dbReference>
<protein>
    <submittedName>
        <fullName evidence="2">Uncharacterized protein</fullName>
    </submittedName>
</protein>
<keyword evidence="3" id="KW-1185">Reference proteome</keyword>
<organism evidence="2 3">
    <name type="scientific">Dunaliella salina</name>
    <name type="common">Green alga</name>
    <name type="synonym">Protococcus salinus</name>
    <dbReference type="NCBI Taxonomy" id="3046"/>
    <lineage>
        <taxon>Eukaryota</taxon>
        <taxon>Viridiplantae</taxon>
        <taxon>Chlorophyta</taxon>
        <taxon>core chlorophytes</taxon>
        <taxon>Chlorophyceae</taxon>
        <taxon>CS clade</taxon>
        <taxon>Chlamydomonadales</taxon>
        <taxon>Dunaliellaceae</taxon>
        <taxon>Dunaliella</taxon>
    </lineage>
</organism>
<feature type="compositionally biased region" description="Acidic residues" evidence="1">
    <location>
        <begin position="889"/>
        <end position="904"/>
    </location>
</feature>
<evidence type="ECO:0000256" key="1">
    <source>
        <dbReference type="SAM" id="MobiDB-lite"/>
    </source>
</evidence>
<feature type="compositionally biased region" description="Polar residues" evidence="1">
    <location>
        <begin position="865"/>
        <end position="879"/>
    </location>
</feature>
<feature type="region of interest" description="Disordered" evidence="1">
    <location>
        <begin position="1149"/>
        <end position="1175"/>
    </location>
</feature>
<feature type="compositionally biased region" description="Polar residues" evidence="1">
    <location>
        <begin position="1461"/>
        <end position="1484"/>
    </location>
</feature>
<feature type="region of interest" description="Disordered" evidence="1">
    <location>
        <begin position="864"/>
        <end position="977"/>
    </location>
</feature>
<evidence type="ECO:0000313" key="3">
    <source>
        <dbReference type="Proteomes" id="UP000815325"/>
    </source>
</evidence>
<feature type="compositionally biased region" description="Basic and acidic residues" evidence="1">
    <location>
        <begin position="267"/>
        <end position="277"/>
    </location>
</feature>
<feature type="compositionally biased region" description="Polar residues" evidence="1">
    <location>
        <begin position="1534"/>
        <end position="1543"/>
    </location>
</feature>
<feature type="compositionally biased region" description="Low complexity" evidence="1">
    <location>
        <begin position="1705"/>
        <end position="1730"/>
    </location>
</feature>
<feature type="region of interest" description="Disordered" evidence="1">
    <location>
        <begin position="189"/>
        <end position="303"/>
    </location>
</feature>
<feature type="compositionally biased region" description="Low complexity" evidence="1">
    <location>
        <begin position="1206"/>
        <end position="1217"/>
    </location>
</feature>
<dbReference type="PANTHER" id="PTHR33331">
    <property type="entry name" value="COILED-COIL DOMAIN-CONTAINING PROTEIN 162"/>
    <property type="match status" value="1"/>
</dbReference>
<evidence type="ECO:0000313" key="2">
    <source>
        <dbReference type="EMBL" id="KAF5842459.1"/>
    </source>
</evidence>
<feature type="compositionally biased region" description="Low complexity" evidence="1">
    <location>
        <begin position="964"/>
        <end position="974"/>
    </location>
</feature>
<gene>
    <name evidence="2" type="ORF">DUNSADRAFT_7068</name>
</gene>
<proteinExistence type="predicted"/>
<feature type="compositionally biased region" description="Polar residues" evidence="1">
    <location>
        <begin position="1430"/>
        <end position="1439"/>
    </location>
</feature>
<feature type="region of interest" description="Disordered" evidence="1">
    <location>
        <begin position="1371"/>
        <end position="1512"/>
    </location>
</feature>
<feature type="compositionally biased region" description="Low complexity" evidence="1">
    <location>
        <begin position="1556"/>
        <end position="1592"/>
    </location>
</feature>
<feature type="compositionally biased region" description="Polar residues" evidence="1">
    <location>
        <begin position="1593"/>
        <end position="1607"/>
    </location>
</feature>
<dbReference type="InterPro" id="IPR040401">
    <property type="entry name" value="CCDC162"/>
</dbReference>
<name>A0ABQ7H6H5_DUNSA</name>